<dbReference type="AlphaFoldDB" id="A0A812K0E0"/>
<feature type="domain" description="ZZ-type" evidence="5">
    <location>
        <begin position="1108"/>
        <end position="1162"/>
    </location>
</feature>
<dbReference type="PROSITE" id="PS50135">
    <property type="entry name" value="ZF_ZZ_2"/>
    <property type="match status" value="1"/>
</dbReference>
<dbReference type="Gene3D" id="3.30.60.90">
    <property type="match status" value="1"/>
</dbReference>
<evidence type="ECO:0000256" key="1">
    <source>
        <dbReference type="ARBA" id="ARBA00022723"/>
    </source>
</evidence>
<evidence type="ECO:0000256" key="3">
    <source>
        <dbReference type="ARBA" id="ARBA00022833"/>
    </source>
</evidence>
<dbReference type="InterPro" id="IPR000433">
    <property type="entry name" value="Znf_ZZ"/>
</dbReference>
<sequence length="1216" mass="137461">MHIVAGCASDPHSAQHWVSTLFLRCWVPELSDVPPESPHEEAFLEWLGVEQRLSQPELVVQRLKLNSAFAHRFLEELPEHPEAWASEWQGIQEKPWPRLRPLLDVFGRGDGQDLPTGLEFFRQLRRAALEGFLPHRAYASLAVAGEGHAPRRNLLNLMDNVDAVCTEMSERFIDEISEKSQKSEDLRLELQRRLQLLEWLVETYRFDEIACDRDRLKHQMARSEDRTLVELQSLVQGACDVFGGFNQQDNGRETFDFLQHFMRAGSALVNPLLQHFAQVFASEHGQMLLEDARLEFEDFGQVVQLCHQELRKLALGPDRNDGAVNAAVWHLVVREFRKPEVTMEKEIDLLLEFFGHQTEKDAGKKEGGLLSSIRGVFQKDKSRLATRRELMMDAFASHVASGYISDVERALQYMRLDWAVQCGTFRELKRLADLTLSGDTVDVEADAQRLREFRALGLDFEDARDLHFFQTLSQKVCVFEFLVEQGFTGPDYWQQFEQRVGIVRQFLEEAALVQLLRGLGRCKPRPRVESFASVAAQIQLIRALFANVDRQGGQGSELLLWSVDQILTGQLVLQGYQGDFYCWYTYRGAGVERHVTVSSTSLKEYSTRSLMSLEGLKEQPEKFRLLQLFLEQVRAIMANDTGLAATAAALHKDGHPRFQQNVEICMKSNLIVEAHLQLESLSTWKHEVRHTLEAAPLLGLVPRGQMHAWLAQAYADGLTGDMLSSVVEGLSAWSPCSPEVFESKLWPSGIGIGEPLEASVALMALRLCCEDLAVDPQQAHQRPGRFQVQAKDSEDALKKVAHLFLALEGGPKRLPRPSEVLFCDDRVPEAEVETFLWRSRRFPQLLFVLVEPNRLSPDGKKLIAEWLASEDLQDRSSSMGVILTSPWYIPASAQVREMHVRPEQAVQIWREQCPAEVLLYHTELPKGTGPSSGKSTYIRHRCKQNDEEVVSCILHEGFQLSQFIAEARKQIIDCGLGGRHIALHIEVTAYSDWELSNAFLRHLLLCQVLYDAGSGQMASLPDGTRIYVEVGAVAGKRDLHALKPYATEETMQARFPQQHKSGMQLTLSLLYPILEIVGRDVSGEVLGFPLQESERHYRSNLHGDEQLHMRVVCDSCGVTPIRGQCYTCQVCNDFDLCAVCYDNNAHDHDPSHGFRGRQVSALPFRLMQAFLQPHPLDDRRQLPPGLGMVQLGFSALGACGAFESAAKSLQRAWTVL</sequence>
<keyword evidence="3" id="KW-0862">Zinc</keyword>
<dbReference type="CDD" id="cd02338">
    <property type="entry name" value="ZZ_PCMF_like"/>
    <property type="match status" value="1"/>
</dbReference>
<reference evidence="6" key="1">
    <citation type="submission" date="2021-02" db="EMBL/GenBank/DDBJ databases">
        <authorList>
            <person name="Dougan E. K."/>
            <person name="Rhodes N."/>
            <person name="Thang M."/>
            <person name="Chan C."/>
        </authorList>
    </citation>
    <scope>NUCLEOTIDE SEQUENCE</scope>
</reference>
<dbReference type="EMBL" id="CAJNDS010000522">
    <property type="protein sequence ID" value="CAE7214654.1"/>
    <property type="molecule type" value="Genomic_DNA"/>
</dbReference>
<keyword evidence="7" id="KW-1185">Reference proteome</keyword>
<evidence type="ECO:0000256" key="2">
    <source>
        <dbReference type="ARBA" id="ARBA00022771"/>
    </source>
</evidence>
<evidence type="ECO:0000256" key="4">
    <source>
        <dbReference type="PROSITE-ProRule" id="PRU00228"/>
    </source>
</evidence>
<accession>A0A812K0E0</accession>
<keyword evidence="1" id="KW-0479">Metal-binding</keyword>
<dbReference type="SMART" id="SM00291">
    <property type="entry name" value="ZnF_ZZ"/>
    <property type="match status" value="1"/>
</dbReference>
<organism evidence="6 7">
    <name type="scientific">Symbiodinium natans</name>
    <dbReference type="NCBI Taxonomy" id="878477"/>
    <lineage>
        <taxon>Eukaryota</taxon>
        <taxon>Sar</taxon>
        <taxon>Alveolata</taxon>
        <taxon>Dinophyceae</taxon>
        <taxon>Suessiales</taxon>
        <taxon>Symbiodiniaceae</taxon>
        <taxon>Symbiodinium</taxon>
    </lineage>
</organism>
<comment type="caution">
    <text evidence="6">The sequence shown here is derived from an EMBL/GenBank/DDBJ whole genome shotgun (WGS) entry which is preliminary data.</text>
</comment>
<keyword evidence="2 4" id="KW-0863">Zinc-finger</keyword>
<proteinExistence type="predicted"/>
<dbReference type="Proteomes" id="UP000604046">
    <property type="component" value="Unassembled WGS sequence"/>
</dbReference>
<gene>
    <name evidence="6" type="ORF">SNAT2548_LOCUS7469</name>
</gene>
<dbReference type="PROSITE" id="PS01357">
    <property type="entry name" value="ZF_ZZ_1"/>
    <property type="match status" value="1"/>
</dbReference>
<name>A0A812K0E0_9DINO</name>
<dbReference type="InterPro" id="IPR043145">
    <property type="entry name" value="Znf_ZZ_sf"/>
</dbReference>
<dbReference type="SUPFAM" id="SSF57850">
    <property type="entry name" value="RING/U-box"/>
    <property type="match status" value="1"/>
</dbReference>
<evidence type="ECO:0000259" key="5">
    <source>
        <dbReference type="PROSITE" id="PS50135"/>
    </source>
</evidence>
<protein>
    <recommendedName>
        <fullName evidence="5">ZZ-type domain-containing protein</fullName>
    </recommendedName>
</protein>
<evidence type="ECO:0000313" key="7">
    <source>
        <dbReference type="Proteomes" id="UP000604046"/>
    </source>
</evidence>
<dbReference type="OrthoDB" id="7873042at2759"/>
<dbReference type="Pfam" id="PF00569">
    <property type="entry name" value="ZZ"/>
    <property type="match status" value="1"/>
</dbReference>
<evidence type="ECO:0000313" key="6">
    <source>
        <dbReference type="EMBL" id="CAE7214654.1"/>
    </source>
</evidence>
<dbReference type="GO" id="GO:0008270">
    <property type="term" value="F:zinc ion binding"/>
    <property type="evidence" value="ECO:0007669"/>
    <property type="project" value="UniProtKB-KW"/>
</dbReference>